<dbReference type="AlphaFoldDB" id="A0A512DV86"/>
<evidence type="ECO:0000313" key="3">
    <source>
        <dbReference type="Proteomes" id="UP000321523"/>
    </source>
</evidence>
<name>A0A512DV86_9PROT</name>
<organism evidence="2 3">
    <name type="scientific">Skermanella aerolata</name>
    <dbReference type="NCBI Taxonomy" id="393310"/>
    <lineage>
        <taxon>Bacteria</taxon>
        <taxon>Pseudomonadati</taxon>
        <taxon>Pseudomonadota</taxon>
        <taxon>Alphaproteobacteria</taxon>
        <taxon>Rhodospirillales</taxon>
        <taxon>Azospirillaceae</taxon>
        <taxon>Skermanella</taxon>
    </lineage>
</organism>
<feature type="region of interest" description="Disordered" evidence="1">
    <location>
        <begin position="175"/>
        <end position="218"/>
    </location>
</feature>
<comment type="caution">
    <text evidence="2">The sequence shown here is derived from an EMBL/GenBank/DDBJ whole genome shotgun (WGS) entry which is preliminary data.</text>
</comment>
<protein>
    <submittedName>
        <fullName evidence="2">Uncharacterized protein</fullName>
    </submittedName>
</protein>
<proteinExistence type="predicted"/>
<dbReference type="EMBL" id="BJYZ01000021">
    <property type="protein sequence ID" value="GEO40377.1"/>
    <property type="molecule type" value="Genomic_DNA"/>
</dbReference>
<dbReference type="OrthoDB" id="7204249at2"/>
<feature type="compositionally biased region" description="Gly residues" evidence="1">
    <location>
        <begin position="207"/>
        <end position="218"/>
    </location>
</feature>
<dbReference type="RefSeq" id="WP_044429901.1">
    <property type="nucleotide sequence ID" value="NZ_BJYZ01000021.1"/>
</dbReference>
<gene>
    <name evidence="2" type="ORF">SAE02_45250</name>
</gene>
<keyword evidence="3" id="KW-1185">Reference proteome</keyword>
<reference evidence="2 3" key="1">
    <citation type="submission" date="2019-07" db="EMBL/GenBank/DDBJ databases">
        <title>Whole genome shotgun sequence of Skermanella aerolata NBRC 106429.</title>
        <authorList>
            <person name="Hosoyama A."/>
            <person name="Uohara A."/>
            <person name="Ohji S."/>
            <person name="Ichikawa N."/>
        </authorList>
    </citation>
    <scope>NUCLEOTIDE SEQUENCE [LARGE SCALE GENOMIC DNA]</scope>
    <source>
        <strain evidence="2 3">NBRC 106429</strain>
    </source>
</reference>
<accession>A0A512DV86</accession>
<evidence type="ECO:0000256" key="1">
    <source>
        <dbReference type="SAM" id="MobiDB-lite"/>
    </source>
</evidence>
<evidence type="ECO:0000313" key="2">
    <source>
        <dbReference type="EMBL" id="GEO40377.1"/>
    </source>
</evidence>
<dbReference type="Proteomes" id="UP000321523">
    <property type="component" value="Unassembled WGS sequence"/>
</dbReference>
<sequence length="218" mass="22768">MDHSRLFALYDSPDNALAALDDLTNAGTGRDAVTLLSPHAAGRHGSATSADIPADRHASSNVNVTGIGPLVVIGPLGAQLHDRDIVAVLRDGSVELRDAQTAAEGLRRGATLLVVDAPRSSHDEILEIVDRHHPIRLESLGPTYLEPGWSRVDRVAGDDGVLEVADDLLNVKRPGEDATAFRPLAPGKEELGLSKSGAENPEAGKGEILGGQGAGPDR</sequence>